<keyword evidence="1" id="KW-0812">Transmembrane</keyword>
<gene>
    <name evidence="2" type="ORF">DLJ53_03010</name>
</gene>
<keyword evidence="1" id="KW-1133">Transmembrane helix</keyword>
<evidence type="ECO:0000313" key="3">
    <source>
        <dbReference type="Proteomes" id="UP000249590"/>
    </source>
</evidence>
<accession>A0A8B2NTG1</accession>
<comment type="caution">
    <text evidence="2">The sequence shown here is derived from an EMBL/GenBank/DDBJ whole genome shotgun (WGS) entry which is preliminary data.</text>
</comment>
<dbReference type="AlphaFoldDB" id="A0A8B2NTG1"/>
<evidence type="ECO:0000256" key="1">
    <source>
        <dbReference type="SAM" id="Phobius"/>
    </source>
</evidence>
<feature type="transmembrane region" description="Helical" evidence="1">
    <location>
        <begin position="39"/>
        <end position="56"/>
    </location>
</feature>
<protein>
    <submittedName>
        <fullName evidence="2">Uncharacterized protein</fullName>
    </submittedName>
</protein>
<reference evidence="2 3" key="1">
    <citation type="submission" date="2018-05" db="EMBL/GenBank/DDBJ databases">
        <title>Acuticoccus sediminis sp. nov., isolated from deep-sea sediment of Indian Ocean.</title>
        <authorList>
            <person name="Liu X."/>
            <person name="Lai Q."/>
            <person name="Du Y."/>
            <person name="Sun F."/>
            <person name="Zhang X."/>
            <person name="Wang S."/>
            <person name="Shao Z."/>
        </authorList>
    </citation>
    <scope>NUCLEOTIDE SEQUENCE [LARGE SCALE GENOMIC DNA]</scope>
    <source>
        <strain evidence="2 3">PTG4-2</strain>
    </source>
</reference>
<keyword evidence="1" id="KW-0472">Membrane</keyword>
<dbReference type="EMBL" id="QHHQ01000001">
    <property type="protein sequence ID" value="RAI03487.1"/>
    <property type="molecule type" value="Genomic_DNA"/>
</dbReference>
<name>A0A8B2NTG1_9HYPH</name>
<keyword evidence="3" id="KW-1185">Reference proteome</keyword>
<proteinExistence type="predicted"/>
<evidence type="ECO:0000313" key="2">
    <source>
        <dbReference type="EMBL" id="RAI03487.1"/>
    </source>
</evidence>
<organism evidence="2 3">
    <name type="scientific">Acuticoccus sediminis</name>
    <dbReference type="NCBI Taxonomy" id="2184697"/>
    <lineage>
        <taxon>Bacteria</taxon>
        <taxon>Pseudomonadati</taxon>
        <taxon>Pseudomonadota</taxon>
        <taxon>Alphaproteobacteria</taxon>
        <taxon>Hyphomicrobiales</taxon>
        <taxon>Amorphaceae</taxon>
        <taxon>Acuticoccus</taxon>
    </lineage>
</organism>
<sequence length="99" mass="10356">MQGTSIAVARGGAIVAESLPTLVTELERADRHIQADTNFGIAIGVLIVAGGGYALWRRIKAARQLGANFKRLEFPQPGGGVAGLDLGGWPQPFALCQSL</sequence>
<dbReference type="Proteomes" id="UP000249590">
    <property type="component" value="Unassembled WGS sequence"/>
</dbReference>